<evidence type="ECO:0000256" key="9">
    <source>
        <dbReference type="PROSITE-ProRule" id="PRU10141"/>
    </source>
</evidence>
<dbReference type="PANTHER" id="PTHR43895">
    <property type="entry name" value="CALCIUM/CALMODULIN-DEPENDENT PROTEIN KINASE KINASE-RELATED"/>
    <property type="match status" value="1"/>
</dbReference>
<reference evidence="11 12" key="3">
    <citation type="journal article" date="2000" name="Virology">
        <title>Characterization and immunolocalization of major structural proteins in the brown algal virus EsV-1.</title>
        <authorList>
            <person name="Delaroque N."/>
            <person name="Wolf S."/>
            <person name="Muller D.G."/>
            <person name="Knippers R."/>
        </authorList>
    </citation>
    <scope>NUCLEOTIDE SEQUENCE [LARGE SCALE GENOMIC DNA]</scope>
    <source>
        <strain evidence="12">Isolate New Zealand/Kaikoura/1988</strain>
    </source>
</reference>
<dbReference type="EMBL" id="AF204951">
    <property type="protein sequence ID" value="AAK14529.1"/>
    <property type="molecule type" value="Genomic_DNA"/>
</dbReference>
<dbReference type="GO" id="GO:0005524">
    <property type="term" value="F:ATP binding"/>
    <property type="evidence" value="ECO:0007669"/>
    <property type="project" value="UniProtKB-UniRule"/>
</dbReference>
<dbReference type="SUPFAM" id="SSF56112">
    <property type="entry name" value="Protein kinase-like (PK-like)"/>
    <property type="match status" value="1"/>
</dbReference>
<dbReference type="KEGG" id="vg:920776"/>
<gene>
    <name evidence="11" type="primary">ORF 111</name>
</gene>
<dbReference type="Gene3D" id="1.10.510.10">
    <property type="entry name" value="Transferase(Phosphotransferase) domain 1"/>
    <property type="match status" value="2"/>
</dbReference>
<dbReference type="PANTHER" id="PTHR43895:SF32">
    <property type="entry name" value="SERINE_THREONINE-PROTEIN KINASE CHK1"/>
    <property type="match status" value="1"/>
</dbReference>
<evidence type="ECO:0000256" key="8">
    <source>
        <dbReference type="ARBA" id="ARBA00048679"/>
    </source>
</evidence>
<dbReference type="FunFam" id="1.10.510.10:FF:000571">
    <property type="entry name" value="Maternal embryonic leucine zipper kinase"/>
    <property type="match status" value="1"/>
</dbReference>
<evidence type="ECO:0000256" key="1">
    <source>
        <dbReference type="ARBA" id="ARBA00012513"/>
    </source>
</evidence>
<dbReference type="InterPro" id="IPR017441">
    <property type="entry name" value="Protein_kinase_ATP_BS"/>
</dbReference>
<sequence>MIISNYEIGNEIGSGAFGTVNIGEDRTTGEKVAVKCISKSRVQRNNMGPQVKREITTMKKLHHPNIVSIKEVLMSNTHLYLVLEYAGGGELFTKIASQGKLSEKVSKRYFKQIMDGVRFCHNLYVCHRDIKPENILLDSDDNVKIADFGFASIMEPEVGSNQQADNGRTGLSSIDEESEQSGIIEPLLDFVPDAASPQQQPRTNKFRNLPSKVMQKMSTMCGTTQYMAPEIVNRDSYRGDKADIWSCGVVLFVLLSGCLPFDSHDPCIVVQKIKNGRFVIPSFISDLARDVISKLLTPNPLVRPGARTILDHEWFNDMGPLTPHSRTAGSLPRVRSKLPTPVKKSIPTLVSEKDRKNVIKLGVSESKSQVVNILRTNAWMQKPDDGTSIKASKMTSTGLAMIQVLVEKRSETETEVGVEVFGRQKNSGAREINKLVSDIKALSSSKI</sequence>
<comment type="catalytic activity">
    <reaction evidence="7">
        <text>L-threonyl-[protein] + ATP = O-phospho-L-threonyl-[protein] + ADP + H(+)</text>
        <dbReference type="Rhea" id="RHEA:46608"/>
        <dbReference type="Rhea" id="RHEA-COMP:11060"/>
        <dbReference type="Rhea" id="RHEA-COMP:11605"/>
        <dbReference type="ChEBI" id="CHEBI:15378"/>
        <dbReference type="ChEBI" id="CHEBI:30013"/>
        <dbReference type="ChEBI" id="CHEBI:30616"/>
        <dbReference type="ChEBI" id="CHEBI:61977"/>
        <dbReference type="ChEBI" id="CHEBI:456216"/>
        <dbReference type="EC" id="2.7.11.1"/>
    </reaction>
</comment>
<evidence type="ECO:0000256" key="4">
    <source>
        <dbReference type="ARBA" id="ARBA00022741"/>
    </source>
</evidence>
<dbReference type="InterPro" id="IPR008271">
    <property type="entry name" value="Ser/Thr_kinase_AS"/>
</dbReference>
<dbReference type="InterPro" id="IPR000719">
    <property type="entry name" value="Prot_kinase_dom"/>
</dbReference>
<dbReference type="Pfam" id="PF00069">
    <property type="entry name" value="Pkinase"/>
    <property type="match status" value="2"/>
</dbReference>
<evidence type="ECO:0000259" key="10">
    <source>
        <dbReference type="PROSITE" id="PS50011"/>
    </source>
</evidence>
<dbReference type="GO" id="GO:0007165">
    <property type="term" value="P:signal transduction"/>
    <property type="evidence" value="ECO:0007669"/>
    <property type="project" value="TreeGrafter"/>
</dbReference>
<evidence type="ECO:0000256" key="2">
    <source>
        <dbReference type="ARBA" id="ARBA00022527"/>
    </source>
</evidence>
<keyword evidence="5" id="KW-0418">Kinase</keyword>
<dbReference type="PROSITE" id="PS00108">
    <property type="entry name" value="PROTEIN_KINASE_ST"/>
    <property type="match status" value="1"/>
</dbReference>
<keyword evidence="12" id="KW-1185">Reference proteome</keyword>
<evidence type="ECO:0000256" key="3">
    <source>
        <dbReference type="ARBA" id="ARBA00022679"/>
    </source>
</evidence>
<keyword evidence="6 9" id="KW-0067">ATP-binding</keyword>
<organism evidence="11 12">
    <name type="scientific">Ectocarpus siliculosus virus 1 (isolate New Zealand/Kaikoura/1988)</name>
    <name type="common">EsV-1</name>
    <dbReference type="NCBI Taxonomy" id="654926"/>
    <lineage>
        <taxon>Viruses</taxon>
        <taxon>Varidnaviria</taxon>
        <taxon>Bamfordvirae</taxon>
        <taxon>Nucleocytoviricota</taxon>
        <taxon>Megaviricetes</taxon>
        <taxon>Algavirales</taxon>
        <taxon>Phycodnaviridae</taxon>
        <taxon>Phaeovirus</taxon>
        <taxon>Phaeovirus unasiliculosus</taxon>
        <taxon>Ectocarpus siliculosus virus 1</taxon>
    </lineage>
</organism>
<keyword evidence="3" id="KW-0808">Transferase</keyword>
<name>Q8QNG7_ESV1K</name>
<dbReference type="SMART" id="SM00220">
    <property type="entry name" value="S_TKc"/>
    <property type="match status" value="1"/>
</dbReference>
<evidence type="ECO:0000256" key="7">
    <source>
        <dbReference type="ARBA" id="ARBA00047899"/>
    </source>
</evidence>
<keyword evidence="2" id="KW-0723">Serine/threonine-protein kinase</keyword>
<feature type="binding site" evidence="9">
    <location>
        <position position="35"/>
    </location>
    <ligand>
        <name>ATP</name>
        <dbReference type="ChEBI" id="CHEBI:30616"/>
    </ligand>
</feature>
<dbReference type="FunFam" id="3.30.200.20:FF:000042">
    <property type="entry name" value="Aurora kinase A"/>
    <property type="match status" value="1"/>
</dbReference>
<dbReference type="Proteomes" id="UP000000864">
    <property type="component" value="Segment"/>
</dbReference>
<evidence type="ECO:0000313" key="12">
    <source>
        <dbReference type="Proteomes" id="UP000000864"/>
    </source>
</evidence>
<accession>Q8QNG7</accession>
<keyword evidence="4 9" id="KW-0547">Nucleotide-binding</keyword>
<dbReference type="GO" id="GO:0004674">
    <property type="term" value="F:protein serine/threonine kinase activity"/>
    <property type="evidence" value="ECO:0007669"/>
    <property type="project" value="UniProtKB-KW"/>
</dbReference>
<evidence type="ECO:0000256" key="6">
    <source>
        <dbReference type="ARBA" id="ARBA00022840"/>
    </source>
</evidence>
<dbReference type="CDD" id="cd14003">
    <property type="entry name" value="STKc_AMPK-like"/>
    <property type="match status" value="1"/>
</dbReference>
<dbReference type="InterPro" id="IPR011009">
    <property type="entry name" value="Kinase-like_dom_sf"/>
</dbReference>
<reference evidence="11 12" key="4">
    <citation type="journal article" date="2000" name="Virology">
        <title>The brown algal virus EsV-1 particle contains a putative hybrid histidine kinase.</title>
        <authorList>
            <person name="Delaroque N."/>
            <person name="Wolf S."/>
            <person name="Muller D.G."/>
            <person name="Knippers R."/>
        </authorList>
    </citation>
    <scope>NUCLEOTIDE SEQUENCE [LARGE SCALE GENOMIC DNA]</scope>
    <source>
        <strain evidence="12">Isolate New Zealand/Kaikoura/1988</strain>
    </source>
</reference>
<comment type="catalytic activity">
    <reaction evidence="8">
        <text>L-seryl-[protein] + ATP = O-phospho-L-seryl-[protein] + ADP + H(+)</text>
        <dbReference type="Rhea" id="RHEA:17989"/>
        <dbReference type="Rhea" id="RHEA-COMP:9863"/>
        <dbReference type="Rhea" id="RHEA-COMP:11604"/>
        <dbReference type="ChEBI" id="CHEBI:15378"/>
        <dbReference type="ChEBI" id="CHEBI:29999"/>
        <dbReference type="ChEBI" id="CHEBI:30616"/>
        <dbReference type="ChEBI" id="CHEBI:83421"/>
        <dbReference type="ChEBI" id="CHEBI:456216"/>
        <dbReference type="EC" id="2.7.11.1"/>
    </reaction>
</comment>
<feature type="domain" description="Protein kinase" evidence="10">
    <location>
        <begin position="6"/>
        <end position="315"/>
    </location>
</feature>
<organismHost>
    <name type="scientific">Ectocarpus siliculosus</name>
    <name type="common">Brown alga</name>
    <name type="synonym">Conferva siliculosa</name>
    <dbReference type="NCBI Taxonomy" id="2880"/>
</organismHost>
<reference evidence="11 12" key="2">
    <citation type="journal article" date="1998" name="Adv. Virus Res.">
        <title>Viruses in marine brown algae.</title>
        <authorList>
            <person name="Muller D.G."/>
            <person name="Kapp M."/>
            <person name="Knippers R."/>
        </authorList>
    </citation>
    <scope>NUCLEOTIDE SEQUENCE [LARGE SCALE GENOMIC DNA]</scope>
    <source>
        <strain evidence="12">Isolate New Zealand/Kaikoura/1988</strain>
    </source>
</reference>
<evidence type="ECO:0000313" key="11">
    <source>
        <dbReference type="EMBL" id="AAK14529.1"/>
    </source>
</evidence>
<evidence type="ECO:0000256" key="5">
    <source>
        <dbReference type="ARBA" id="ARBA00022777"/>
    </source>
</evidence>
<reference evidence="11 12" key="1">
    <citation type="journal article" date="1995" name="Virology">
        <title>Coat protein of the Ectocarpus siliculosus virus.</title>
        <authorList>
            <person name="Klein M."/>
            <person name="Lanka S.T."/>
            <person name="Knippers R."/>
            <person name="Muller D.G."/>
        </authorList>
    </citation>
    <scope>NUCLEOTIDE SEQUENCE [LARGE SCALE GENOMIC DNA]</scope>
    <source>
        <strain evidence="12">Isolate New Zealand/Kaikoura/1988</strain>
    </source>
</reference>
<proteinExistence type="predicted"/>
<protein>
    <recommendedName>
        <fullName evidence="1">non-specific serine/threonine protein kinase</fullName>
        <ecNumber evidence="1">2.7.11.1</ecNumber>
    </recommendedName>
</protein>
<dbReference type="EC" id="2.7.11.1" evidence="1"/>
<dbReference type="PROSITE" id="PS50011">
    <property type="entry name" value="PROTEIN_KINASE_DOM"/>
    <property type="match status" value="1"/>
</dbReference>
<dbReference type="PROSITE" id="PS00107">
    <property type="entry name" value="PROTEIN_KINASE_ATP"/>
    <property type="match status" value="1"/>
</dbReference>